<comment type="caution">
    <text evidence="4">The sequence shown here is derived from an EMBL/GenBank/DDBJ whole genome shotgun (WGS) entry which is preliminary data.</text>
</comment>
<dbReference type="SMART" id="SM00862">
    <property type="entry name" value="Trans_reg_C"/>
    <property type="match status" value="1"/>
</dbReference>
<dbReference type="InterPro" id="IPR050471">
    <property type="entry name" value="AB_hydrolase"/>
</dbReference>
<evidence type="ECO:0000313" key="4">
    <source>
        <dbReference type="EMBL" id="PHP64576.1"/>
    </source>
</evidence>
<dbReference type="Gene3D" id="3.40.50.1820">
    <property type="entry name" value="alpha/beta hydrolase"/>
    <property type="match status" value="1"/>
</dbReference>
<keyword evidence="5" id="KW-1185">Reference proteome</keyword>
<dbReference type="Pfam" id="PF12146">
    <property type="entry name" value="Hydrolase_4"/>
    <property type="match status" value="1"/>
</dbReference>
<reference evidence="4 5" key="1">
    <citation type="submission" date="2017-10" db="EMBL/GenBank/DDBJ databases">
        <title>Sedimentibacterium mangrovi gen. nov., sp. nov., a novel member of family Phyllobacteriacea isolated from mangrove sediment.</title>
        <authorList>
            <person name="Liao H."/>
            <person name="Tian Y."/>
        </authorList>
    </citation>
    <scope>NUCLEOTIDE SEQUENCE [LARGE SCALE GENOMIC DNA]</scope>
    <source>
        <strain evidence="4 5">X9-2-2</strain>
    </source>
</reference>
<evidence type="ECO:0000259" key="3">
    <source>
        <dbReference type="PROSITE" id="PS51755"/>
    </source>
</evidence>
<dbReference type="SUPFAM" id="SSF53474">
    <property type="entry name" value="alpha/beta-Hydrolases"/>
    <property type="match status" value="1"/>
</dbReference>
<feature type="DNA-binding region" description="OmpR/PhoB-type" evidence="2">
    <location>
        <begin position="39"/>
        <end position="136"/>
    </location>
</feature>
<dbReference type="SUPFAM" id="SSF46894">
    <property type="entry name" value="C-terminal effector domain of the bipartite response regulators"/>
    <property type="match status" value="1"/>
</dbReference>
<keyword evidence="1 2" id="KW-0238">DNA-binding</keyword>
<dbReference type="InterPro" id="IPR001867">
    <property type="entry name" value="OmpR/PhoB-type_DNA-bd"/>
</dbReference>
<organism evidence="4 5">
    <name type="scientific">Zhengella mangrovi</name>
    <dbReference type="NCBI Taxonomy" id="1982044"/>
    <lineage>
        <taxon>Bacteria</taxon>
        <taxon>Pseudomonadati</taxon>
        <taxon>Pseudomonadota</taxon>
        <taxon>Alphaproteobacteria</taxon>
        <taxon>Hyphomicrobiales</taxon>
        <taxon>Notoacmeibacteraceae</taxon>
        <taxon>Zhengella</taxon>
    </lineage>
</organism>
<dbReference type="CDD" id="cd00383">
    <property type="entry name" value="trans_reg_C"/>
    <property type="match status" value="1"/>
</dbReference>
<dbReference type="Pfam" id="PF00486">
    <property type="entry name" value="Trans_reg_C"/>
    <property type="match status" value="1"/>
</dbReference>
<dbReference type="GO" id="GO:0000160">
    <property type="term" value="P:phosphorelay signal transduction system"/>
    <property type="evidence" value="ECO:0007669"/>
    <property type="project" value="InterPro"/>
</dbReference>
<feature type="domain" description="OmpR/PhoB-type" evidence="3">
    <location>
        <begin position="39"/>
        <end position="136"/>
    </location>
</feature>
<evidence type="ECO:0000313" key="5">
    <source>
        <dbReference type="Proteomes" id="UP000221168"/>
    </source>
</evidence>
<dbReference type="InterPro" id="IPR029058">
    <property type="entry name" value="AB_hydrolase_fold"/>
</dbReference>
<dbReference type="PROSITE" id="PS51755">
    <property type="entry name" value="OMPR_PHOB"/>
    <property type="match status" value="1"/>
</dbReference>
<dbReference type="InterPro" id="IPR022742">
    <property type="entry name" value="Hydrolase_4"/>
</dbReference>
<proteinExistence type="predicted"/>
<evidence type="ECO:0000256" key="1">
    <source>
        <dbReference type="ARBA" id="ARBA00023125"/>
    </source>
</evidence>
<dbReference type="GO" id="GO:0006355">
    <property type="term" value="P:regulation of DNA-templated transcription"/>
    <property type="evidence" value="ECO:0007669"/>
    <property type="project" value="InterPro"/>
</dbReference>
<dbReference type="PANTHER" id="PTHR43433:SF8">
    <property type="entry name" value="BIFUNCTIONAL LIPASE_ADENYLATE CYCLASE LIPJ"/>
    <property type="match status" value="1"/>
</dbReference>
<dbReference type="InterPro" id="IPR016032">
    <property type="entry name" value="Sig_transdc_resp-reg_C-effctor"/>
</dbReference>
<name>A0A2G1QGC5_9HYPH</name>
<accession>A0A2G1QGC5</accession>
<protein>
    <recommendedName>
        <fullName evidence="3">OmpR/PhoB-type domain-containing protein</fullName>
    </recommendedName>
</protein>
<dbReference type="PANTHER" id="PTHR43433">
    <property type="entry name" value="HYDROLASE, ALPHA/BETA FOLD FAMILY PROTEIN"/>
    <property type="match status" value="1"/>
</dbReference>
<evidence type="ECO:0000256" key="2">
    <source>
        <dbReference type="PROSITE-ProRule" id="PRU01091"/>
    </source>
</evidence>
<gene>
    <name evidence="4" type="ORF">CSC94_23640</name>
</gene>
<dbReference type="EMBL" id="PDVP01000037">
    <property type="protein sequence ID" value="PHP64576.1"/>
    <property type="molecule type" value="Genomic_DNA"/>
</dbReference>
<dbReference type="PRINTS" id="PR00111">
    <property type="entry name" value="ABHYDROLASE"/>
</dbReference>
<dbReference type="Gene3D" id="1.10.10.10">
    <property type="entry name" value="Winged helix-like DNA-binding domain superfamily/Winged helix DNA-binding domain"/>
    <property type="match status" value="1"/>
</dbReference>
<dbReference type="AlphaFoldDB" id="A0A2G1QGC5"/>
<dbReference type="InterPro" id="IPR036388">
    <property type="entry name" value="WH-like_DNA-bd_sf"/>
</dbReference>
<sequence>MVDEQIHEHGAALRGANLNPRSRRLTKSAKDSGHYRGTVSRIDLGIASFDRNSGLLINGNGEEQVLRRQSARLLAELARTPGVARSKGELLDAIWGSLAVTEDSLTQCIADIRRALGKDGRRIVQTLPRFGYRLALPRSNAHSPVSPLLPLDDAPIRFATSSDGTRLAWTESGAGPPMLKAPSWISNIEAEAESLIFTEFYRWLGERVRLIRFDQRGTSLSDRVEGNLTINQMVEDMRAVADAADIDRFYLFGPSQGVAFAIAFAHRYPERVLGIIGRGGFGRGWLTTGHEEERRKYEASKAIIVSGWNDPNPEYRRFFTGRLIPDADPHVAREFDDMQRRACDAAAILANLELMVNIDVEDMAREVTAPTLLLHSRGDRSVSCDEGRRLAAVMPNSAISFLDDDNHIFLPRTTGYRQALVAISKFLE</sequence>
<dbReference type="GO" id="GO:0003677">
    <property type="term" value="F:DNA binding"/>
    <property type="evidence" value="ECO:0007669"/>
    <property type="project" value="UniProtKB-UniRule"/>
</dbReference>
<dbReference type="InterPro" id="IPR000073">
    <property type="entry name" value="AB_hydrolase_1"/>
</dbReference>
<dbReference type="Proteomes" id="UP000221168">
    <property type="component" value="Unassembled WGS sequence"/>
</dbReference>